<gene>
    <name evidence="1" type="ORF">ACFQDI_20540</name>
</gene>
<accession>A0ABW0KV18</accession>
<evidence type="ECO:0000313" key="1">
    <source>
        <dbReference type="EMBL" id="MFC5457269.1"/>
    </source>
</evidence>
<evidence type="ECO:0000313" key="2">
    <source>
        <dbReference type="Proteomes" id="UP001596052"/>
    </source>
</evidence>
<protein>
    <submittedName>
        <fullName evidence="1">Uncharacterized protein</fullName>
    </submittedName>
</protein>
<proteinExistence type="predicted"/>
<reference evidence="2" key="1">
    <citation type="journal article" date="2019" name="Int. J. Syst. Evol. Microbiol.">
        <title>The Global Catalogue of Microorganisms (GCM) 10K type strain sequencing project: providing services to taxonomists for standard genome sequencing and annotation.</title>
        <authorList>
            <consortium name="The Broad Institute Genomics Platform"/>
            <consortium name="The Broad Institute Genome Sequencing Center for Infectious Disease"/>
            <person name="Wu L."/>
            <person name="Ma J."/>
        </authorList>
    </citation>
    <scope>NUCLEOTIDE SEQUENCE [LARGE SCALE GENOMIC DNA]</scope>
    <source>
        <strain evidence="2">CGMCC 4.1469</strain>
    </source>
</reference>
<sequence>MKVEIRSYLRDHQNGEIDETWTLDEQGSAVCDDASEQRRFEKVGAVGDHGHIYYPQDGIPFLRSLPDQYANSSFVRAKIIE</sequence>
<comment type="caution">
    <text evidence="1">The sequence shown here is derived from an EMBL/GenBank/DDBJ whole genome shotgun (WGS) entry which is preliminary data.</text>
</comment>
<dbReference type="RefSeq" id="WP_377170383.1">
    <property type="nucleotide sequence ID" value="NZ_JBHSMQ010000009.1"/>
</dbReference>
<organism evidence="1 2">
    <name type="scientific">Prosthecobacter fluviatilis</name>
    <dbReference type="NCBI Taxonomy" id="445931"/>
    <lineage>
        <taxon>Bacteria</taxon>
        <taxon>Pseudomonadati</taxon>
        <taxon>Verrucomicrobiota</taxon>
        <taxon>Verrucomicrobiia</taxon>
        <taxon>Verrucomicrobiales</taxon>
        <taxon>Verrucomicrobiaceae</taxon>
        <taxon>Prosthecobacter</taxon>
    </lineage>
</organism>
<keyword evidence="2" id="KW-1185">Reference proteome</keyword>
<dbReference type="Proteomes" id="UP001596052">
    <property type="component" value="Unassembled WGS sequence"/>
</dbReference>
<dbReference type="EMBL" id="JBHSMQ010000009">
    <property type="protein sequence ID" value="MFC5457269.1"/>
    <property type="molecule type" value="Genomic_DNA"/>
</dbReference>
<name>A0ABW0KV18_9BACT</name>